<keyword evidence="4" id="KW-1133">Transmembrane helix</keyword>
<evidence type="ECO:0000256" key="2">
    <source>
        <dbReference type="ARBA" id="ARBA00023125"/>
    </source>
</evidence>
<keyword evidence="3" id="KW-0804">Transcription</keyword>
<dbReference type="Pfam" id="PF12833">
    <property type="entry name" value="HTH_18"/>
    <property type="match status" value="1"/>
</dbReference>
<keyword evidence="7" id="KW-1185">Reference proteome</keyword>
<keyword evidence="4" id="KW-0472">Membrane</keyword>
<dbReference type="InterPro" id="IPR009057">
    <property type="entry name" value="Homeodomain-like_sf"/>
</dbReference>
<keyword evidence="2" id="KW-0238">DNA-binding</keyword>
<dbReference type="Pfam" id="PF17853">
    <property type="entry name" value="GGDEF_2"/>
    <property type="match status" value="1"/>
</dbReference>
<proteinExistence type="predicted"/>
<dbReference type="PANTHER" id="PTHR43280:SF10">
    <property type="entry name" value="REGULATORY PROTEIN POCR"/>
    <property type="match status" value="1"/>
</dbReference>
<reference evidence="6" key="1">
    <citation type="submission" date="2023-04" db="EMBL/GenBank/DDBJ databases">
        <title>Comparative genomic analysis of Cohnella hashimotonis sp. nov., isolated from the International Space Station.</title>
        <authorList>
            <person name="Venkateswaran K."/>
            <person name="Simpson A."/>
        </authorList>
    </citation>
    <scope>NUCLEOTIDE SEQUENCE</scope>
    <source>
        <strain evidence="6">F6_2S_P_1</strain>
    </source>
</reference>
<dbReference type="EMBL" id="JAGRPV010000001">
    <property type="protein sequence ID" value="MDI4646348.1"/>
    <property type="molecule type" value="Genomic_DNA"/>
</dbReference>
<evidence type="ECO:0000313" key="7">
    <source>
        <dbReference type="Proteomes" id="UP001161691"/>
    </source>
</evidence>
<dbReference type="InterPro" id="IPR041522">
    <property type="entry name" value="CdaR_GGDEF"/>
</dbReference>
<keyword evidence="4" id="KW-0812">Transmembrane</keyword>
<evidence type="ECO:0000256" key="1">
    <source>
        <dbReference type="ARBA" id="ARBA00023015"/>
    </source>
</evidence>
<evidence type="ECO:0000313" key="6">
    <source>
        <dbReference type="EMBL" id="MDI4646348.1"/>
    </source>
</evidence>
<gene>
    <name evidence="6" type="ORF">KB449_15320</name>
</gene>
<comment type="caution">
    <text evidence="6">The sequence shown here is derived from an EMBL/GenBank/DDBJ whole genome shotgun (WGS) entry which is preliminary data.</text>
</comment>
<dbReference type="PROSITE" id="PS01124">
    <property type="entry name" value="HTH_ARAC_FAMILY_2"/>
    <property type="match status" value="1"/>
</dbReference>
<protein>
    <submittedName>
        <fullName evidence="6">Helix-turn-helix domain-containing protein</fullName>
    </submittedName>
</protein>
<dbReference type="Gene3D" id="1.10.10.60">
    <property type="entry name" value="Homeodomain-like"/>
    <property type="match status" value="2"/>
</dbReference>
<sequence length="758" mass="86060">MSFRQMTYLNKLLVYGFLLGVVPLAILGFLSYFRASTTIQKYVEAGNLQILKHSQLAVEQNMKTVETALVAFLNSPQGTDLYNIPLDYNKYGPFSELESSMRQLQIYETGVFDVTLYNMQYLWRVNNAGIATFDNKEEELQPYENFLKSSMNSTWIKNEHGIRFLKKSPLYVANPAMLVVVDIPYSHLSKLLLQANPLGSTAILDSHMELLLGQDQGSVQQLLGHAELEKKLSGDAPEGKLVVKRGGESYGVTYVHSAFSGWYYVAAASIDEITKESRSIGQFTWWISAGILFLILFAAWFGSNNMYRPIRMLHSALVGSGDKSGDPGDRKEDHIQQIGQHVTKLLDREKRMSSQIEGYTAQLEAFFVQKLILGDVRKREIDEKLDMFGYAAGWRQMTVMAVEIDTLEGTRYSRNDQDLLLFAISNMVSEIVPQTNRLAPIVSGSSQLNVLGTVQDDPEAWSAELQRWAEAIQKAASNYLDVTVSVALSKPAAQWTDVPRAYKEAEEALNYRVRLGNEAIIYSEDVVSGPAETVHYPLKLEQELLASIKSGYRLQAEEKLRHFMQELVRPPFHFQEYQLSVFRLLTEITGLLQAEGVPFSELAVGEAPLIEQMSQLRTVEEMEAWFLQKLIAPVITVLEERRSSQFQNISDAVIQMIHEEFDTLLTLELCASRIHYHPHYVSKVFRQETGVNFSEYLLKHRLEMAKGWLTETGMTVTEIAEKLKYTSPTNFIRYFRKIEGITPGQYRERNAGSISIIE</sequence>
<dbReference type="PANTHER" id="PTHR43280">
    <property type="entry name" value="ARAC-FAMILY TRANSCRIPTIONAL REGULATOR"/>
    <property type="match status" value="1"/>
</dbReference>
<name>A0ABT6THM9_9BACL</name>
<accession>A0ABT6THM9</accession>
<keyword evidence="1" id="KW-0805">Transcription regulation</keyword>
<dbReference type="SMART" id="SM00342">
    <property type="entry name" value="HTH_ARAC"/>
    <property type="match status" value="1"/>
</dbReference>
<dbReference type="Proteomes" id="UP001161691">
    <property type="component" value="Unassembled WGS sequence"/>
</dbReference>
<feature type="transmembrane region" description="Helical" evidence="4">
    <location>
        <begin position="12"/>
        <end position="33"/>
    </location>
</feature>
<evidence type="ECO:0000256" key="3">
    <source>
        <dbReference type="ARBA" id="ARBA00023163"/>
    </source>
</evidence>
<evidence type="ECO:0000259" key="5">
    <source>
        <dbReference type="PROSITE" id="PS01124"/>
    </source>
</evidence>
<dbReference type="RefSeq" id="WP_282909212.1">
    <property type="nucleotide sequence ID" value="NZ_JAGRPV010000001.1"/>
</dbReference>
<dbReference type="SUPFAM" id="SSF46689">
    <property type="entry name" value="Homeodomain-like"/>
    <property type="match status" value="2"/>
</dbReference>
<feature type="domain" description="HTH araC/xylS-type" evidence="5">
    <location>
        <begin position="651"/>
        <end position="749"/>
    </location>
</feature>
<dbReference type="InterPro" id="IPR018060">
    <property type="entry name" value="HTH_AraC"/>
</dbReference>
<organism evidence="6 7">
    <name type="scientific">Cohnella hashimotonis</name>
    <dbReference type="NCBI Taxonomy" id="2826895"/>
    <lineage>
        <taxon>Bacteria</taxon>
        <taxon>Bacillati</taxon>
        <taxon>Bacillota</taxon>
        <taxon>Bacilli</taxon>
        <taxon>Bacillales</taxon>
        <taxon>Paenibacillaceae</taxon>
        <taxon>Cohnella</taxon>
    </lineage>
</organism>
<feature type="transmembrane region" description="Helical" evidence="4">
    <location>
        <begin position="283"/>
        <end position="302"/>
    </location>
</feature>
<evidence type="ECO:0000256" key="4">
    <source>
        <dbReference type="SAM" id="Phobius"/>
    </source>
</evidence>